<evidence type="ECO:0000256" key="1">
    <source>
        <dbReference type="ARBA" id="ARBA00022614"/>
    </source>
</evidence>
<protein>
    <submittedName>
        <fullName evidence="3">Uncharacterized protein</fullName>
    </submittedName>
</protein>
<dbReference type="SMART" id="SM00369">
    <property type="entry name" value="LRR_TYP"/>
    <property type="match status" value="6"/>
</dbReference>
<keyword evidence="2" id="KW-0677">Repeat</keyword>
<evidence type="ECO:0000256" key="2">
    <source>
        <dbReference type="ARBA" id="ARBA00022737"/>
    </source>
</evidence>
<organism evidence="3">
    <name type="scientific">marine sediment metagenome</name>
    <dbReference type="NCBI Taxonomy" id="412755"/>
    <lineage>
        <taxon>unclassified sequences</taxon>
        <taxon>metagenomes</taxon>
        <taxon>ecological metagenomes</taxon>
    </lineage>
</organism>
<dbReference type="PANTHER" id="PTHR48051:SF1">
    <property type="entry name" value="RAS SUPPRESSOR PROTEIN 1"/>
    <property type="match status" value="1"/>
</dbReference>
<dbReference type="AlphaFoldDB" id="A0A0F9R0Y1"/>
<dbReference type="Pfam" id="PF13855">
    <property type="entry name" value="LRR_8"/>
    <property type="match status" value="2"/>
</dbReference>
<dbReference type="InterPro" id="IPR001611">
    <property type="entry name" value="Leu-rich_rpt"/>
</dbReference>
<keyword evidence="1" id="KW-0433">Leucine-rich repeat</keyword>
<reference evidence="3" key="1">
    <citation type="journal article" date="2015" name="Nature">
        <title>Complex archaea that bridge the gap between prokaryotes and eukaryotes.</title>
        <authorList>
            <person name="Spang A."/>
            <person name="Saw J.H."/>
            <person name="Jorgensen S.L."/>
            <person name="Zaremba-Niedzwiedzka K."/>
            <person name="Martijn J."/>
            <person name="Lind A.E."/>
            <person name="van Eijk R."/>
            <person name="Schleper C."/>
            <person name="Guy L."/>
            <person name="Ettema T.J."/>
        </authorList>
    </citation>
    <scope>NUCLEOTIDE SEQUENCE</scope>
</reference>
<dbReference type="SMART" id="SM00364">
    <property type="entry name" value="LRR_BAC"/>
    <property type="match status" value="6"/>
</dbReference>
<dbReference type="Gene3D" id="3.80.10.10">
    <property type="entry name" value="Ribonuclease Inhibitor"/>
    <property type="match status" value="1"/>
</dbReference>
<comment type="caution">
    <text evidence="3">The sequence shown here is derived from an EMBL/GenBank/DDBJ whole genome shotgun (WGS) entry which is preliminary data.</text>
</comment>
<dbReference type="GO" id="GO:0005737">
    <property type="term" value="C:cytoplasm"/>
    <property type="evidence" value="ECO:0007669"/>
    <property type="project" value="TreeGrafter"/>
</dbReference>
<dbReference type="InterPro" id="IPR050216">
    <property type="entry name" value="LRR_domain-containing"/>
</dbReference>
<dbReference type="SUPFAM" id="SSF52058">
    <property type="entry name" value="L domain-like"/>
    <property type="match status" value="1"/>
</dbReference>
<dbReference type="InterPro" id="IPR032675">
    <property type="entry name" value="LRR_dom_sf"/>
</dbReference>
<name>A0A0F9R0Y1_9ZZZZ</name>
<dbReference type="InterPro" id="IPR003591">
    <property type="entry name" value="Leu-rich_rpt_typical-subtyp"/>
</dbReference>
<dbReference type="EMBL" id="LAZR01004166">
    <property type="protein sequence ID" value="KKN11163.1"/>
    <property type="molecule type" value="Genomic_DNA"/>
</dbReference>
<gene>
    <name evidence="3" type="ORF">LCGC14_1029300</name>
</gene>
<dbReference type="PROSITE" id="PS51450">
    <property type="entry name" value="LRR"/>
    <property type="match status" value="2"/>
</dbReference>
<dbReference type="Pfam" id="PF12799">
    <property type="entry name" value="LRR_4"/>
    <property type="match status" value="1"/>
</dbReference>
<sequence length="508" mass="58958">MEIEPFKDKIREITKLTQEEIYELIEDEQKKVIGTLHEKVALMRIVVNIYHDSHDITLFDEIKNYMELIDKDICYSENLDINTVKWYICQPDNLKLDFVTFGFGSSIELYECDCSLFLKNRICSHVEIYKSKSFDPCFIPDSIDHYSYYDGIEPDSFTLKDLLKEYPRWVLEYLFERWNEFYSVHKLANILETSSSLLTKLLGLLHAYRKNRNVDVRNRIVSMIKNKDLDVLWLTCEATDGGLTIFPEIPKNSSQFKFVHLEDNFLTFLPDSFANFVAVEKLHLQRNSLESLPESFGSLTSLIELNMDHNRLRTLPATFGNLTLLEDLKIKNNNLRALPNTFGNLESLKSLDLSNNKLISLPETFYNLSLLESLNLSNNKGLYISDSIDNMKSLKKLNLNSNGYLTFPKPICYLELLEELSLVSNKLKSLPECIGKMTSLKYLNLNNNLIETYPLSLCNLKKLEFVRLGSYSYSIIPDFLIDFLIDLEANGVNLGISPGRFYELKQRR</sequence>
<evidence type="ECO:0000313" key="3">
    <source>
        <dbReference type="EMBL" id="KKN11163.1"/>
    </source>
</evidence>
<dbReference type="InterPro" id="IPR025875">
    <property type="entry name" value="Leu-rich_rpt_4"/>
</dbReference>
<proteinExistence type="predicted"/>
<accession>A0A0F9R0Y1</accession>
<dbReference type="PANTHER" id="PTHR48051">
    <property type="match status" value="1"/>
</dbReference>